<keyword evidence="3 6" id="KW-0479">Metal-binding</keyword>
<feature type="domain" description="Enoyl reductase (ER)" evidence="7">
    <location>
        <begin position="13"/>
        <end position="360"/>
    </location>
</feature>
<dbReference type="InterPro" id="IPR013154">
    <property type="entry name" value="ADH-like_N"/>
</dbReference>
<accession>A0ABU2PTX8</accession>
<dbReference type="PROSITE" id="PS00059">
    <property type="entry name" value="ADH_ZINC"/>
    <property type="match status" value="1"/>
</dbReference>
<dbReference type="Proteomes" id="UP001183881">
    <property type="component" value="Unassembled WGS sequence"/>
</dbReference>
<evidence type="ECO:0000313" key="9">
    <source>
        <dbReference type="Proteomes" id="UP001183881"/>
    </source>
</evidence>
<dbReference type="PANTHER" id="PTHR43350:SF21">
    <property type="entry name" value="S-NITROSOMYCOTHIOL REDUCTASE MSCR"/>
    <property type="match status" value="1"/>
</dbReference>
<dbReference type="CDD" id="cd08278">
    <property type="entry name" value="benzyl_alcohol_DH"/>
    <property type="match status" value="1"/>
</dbReference>
<organism evidence="8 9">
    <name type="scientific">Streptomyces edwardsiae</name>
    <dbReference type="NCBI Taxonomy" id="3075527"/>
    <lineage>
        <taxon>Bacteria</taxon>
        <taxon>Bacillati</taxon>
        <taxon>Actinomycetota</taxon>
        <taxon>Actinomycetes</taxon>
        <taxon>Kitasatosporales</taxon>
        <taxon>Streptomycetaceae</taxon>
        <taxon>Streptomyces</taxon>
    </lineage>
</organism>
<evidence type="ECO:0000259" key="7">
    <source>
        <dbReference type="SMART" id="SM00829"/>
    </source>
</evidence>
<dbReference type="PANTHER" id="PTHR43350">
    <property type="entry name" value="NAD-DEPENDENT ALCOHOL DEHYDROGENASE"/>
    <property type="match status" value="1"/>
</dbReference>
<sequence>MRRVRAAVAEAPGAPFAVRDADLEEPRPSEVLVRMEATGLCHTDLAMRDTWPRELTPMVFGHEGAGRVEAVGAEVTSVAAGDRVCLTFASCGACDQCVADHPAYCRAARARNLSGGRHDGTTPLSLDGAPLHAGFFGQSSFATYAVVHERGAVKVPSDLPSAVVAPLGCSGQTGAGAVLNRLRPAPGSSLVVLGAGGVGLSALMAAVAVGCDPVVAVDPVASRRALAVELGAMTALAPGEGLVAALRDLTGGGAHHVVETTGRPETVRRAVSALRPRGEIVLLGLGGEVTFDVMGLLSKGVHVHGVIEGDSDPGRFLPELIGLHRRGLFPIGRLVTTFPFEEIGAAVAAMADGSAVKPVLTFVGRPRFPARRGRHRGRRDR</sequence>
<evidence type="ECO:0000256" key="2">
    <source>
        <dbReference type="ARBA" id="ARBA00008072"/>
    </source>
</evidence>
<dbReference type="InterPro" id="IPR020843">
    <property type="entry name" value="ER"/>
</dbReference>
<evidence type="ECO:0000256" key="3">
    <source>
        <dbReference type="ARBA" id="ARBA00022723"/>
    </source>
</evidence>
<dbReference type="InterPro" id="IPR036291">
    <property type="entry name" value="NAD(P)-bd_dom_sf"/>
</dbReference>
<proteinExistence type="inferred from homology"/>
<keyword evidence="5" id="KW-0560">Oxidoreductase</keyword>
<dbReference type="Pfam" id="PF08240">
    <property type="entry name" value="ADH_N"/>
    <property type="match status" value="1"/>
</dbReference>
<dbReference type="Gene3D" id="3.40.50.720">
    <property type="entry name" value="NAD(P)-binding Rossmann-like Domain"/>
    <property type="match status" value="1"/>
</dbReference>
<comment type="similarity">
    <text evidence="2 6">Belongs to the zinc-containing alcohol dehydrogenase family.</text>
</comment>
<comment type="cofactor">
    <cofactor evidence="1 6">
        <name>Zn(2+)</name>
        <dbReference type="ChEBI" id="CHEBI:29105"/>
    </cofactor>
</comment>
<dbReference type="InterPro" id="IPR002328">
    <property type="entry name" value="ADH_Zn_CS"/>
</dbReference>
<evidence type="ECO:0000256" key="4">
    <source>
        <dbReference type="ARBA" id="ARBA00022833"/>
    </source>
</evidence>
<dbReference type="RefSeq" id="WP_311643931.1">
    <property type="nucleotide sequence ID" value="NZ_JAVRFA010000012.1"/>
</dbReference>
<evidence type="ECO:0000256" key="1">
    <source>
        <dbReference type="ARBA" id="ARBA00001947"/>
    </source>
</evidence>
<name>A0ABU2PTX8_9ACTN</name>
<comment type="caution">
    <text evidence="8">The sequence shown here is derived from an EMBL/GenBank/DDBJ whole genome shotgun (WGS) entry which is preliminary data.</text>
</comment>
<keyword evidence="9" id="KW-1185">Reference proteome</keyword>
<dbReference type="SUPFAM" id="SSF50129">
    <property type="entry name" value="GroES-like"/>
    <property type="match status" value="1"/>
</dbReference>
<dbReference type="SUPFAM" id="SSF51735">
    <property type="entry name" value="NAD(P)-binding Rossmann-fold domains"/>
    <property type="match status" value="1"/>
</dbReference>
<dbReference type="InterPro" id="IPR011032">
    <property type="entry name" value="GroES-like_sf"/>
</dbReference>
<protein>
    <submittedName>
        <fullName evidence="8">NAD(P)-dependent alcohol dehydrogenase</fullName>
    </submittedName>
</protein>
<evidence type="ECO:0000256" key="6">
    <source>
        <dbReference type="RuleBase" id="RU361277"/>
    </source>
</evidence>
<evidence type="ECO:0000256" key="5">
    <source>
        <dbReference type="ARBA" id="ARBA00023002"/>
    </source>
</evidence>
<evidence type="ECO:0000313" key="8">
    <source>
        <dbReference type="EMBL" id="MDT0395605.1"/>
    </source>
</evidence>
<dbReference type="InterPro" id="IPR013149">
    <property type="entry name" value="ADH-like_C"/>
</dbReference>
<dbReference type="Pfam" id="PF00107">
    <property type="entry name" value="ADH_zinc_N"/>
    <property type="match status" value="1"/>
</dbReference>
<gene>
    <name evidence="8" type="ORF">RM705_13005</name>
</gene>
<dbReference type="SMART" id="SM00829">
    <property type="entry name" value="PKS_ER"/>
    <property type="match status" value="1"/>
</dbReference>
<dbReference type="Gene3D" id="3.90.180.10">
    <property type="entry name" value="Medium-chain alcohol dehydrogenases, catalytic domain"/>
    <property type="match status" value="1"/>
</dbReference>
<keyword evidence="4 6" id="KW-0862">Zinc</keyword>
<reference evidence="9" key="1">
    <citation type="submission" date="2023-07" db="EMBL/GenBank/DDBJ databases">
        <title>30 novel species of actinomycetes from the DSMZ collection.</title>
        <authorList>
            <person name="Nouioui I."/>
        </authorList>
    </citation>
    <scope>NUCLEOTIDE SEQUENCE [LARGE SCALE GENOMIC DNA]</scope>
    <source>
        <strain evidence="9">DSM 41636</strain>
    </source>
</reference>
<dbReference type="EMBL" id="JAVRFA010000012">
    <property type="protein sequence ID" value="MDT0395605.1"/>
    <property type="molecule type" value="Genomic_DNA"/>
</dbReference>